<dbReference type="AlphaFoldDB" id="A0AAJ1X6C1"/>
<organism evidence="1 2">
    <name type="scientific">Rhodalgimonas zhirmunskyi</name>
    <dbReference type="NCBI Taxonomy" id="2964767"/>
    <lineage>
        <taxon>Bacteria</taxon>
        <taxon>Pseudomonadati</taxon>
        <taxon>Pseudomonadota</taxon>
        <taxon>Alphaproteobacteria</taxon>
        <taxon>Rhodobacterales</taxon>
        <taxon>Roseobacteraceae</taxon>
        <taxon>Rhodalgimonas</taxon>
    </lineage>
</organism>
<accession>A0AAJ1X6C1</accession>
<name>A0AAJ1X6C1_9RHOB</name>
<reference evidence="1" key="2">
    <citation type="submission" date="2023-04" db="EMBL/GenBank/DDBJ databases">
        <title>'Rhodoalgimonas zhirmunskyi' gen. nov., isolated from a red alga.</title>
        <authorList>
            <person name="Nedashkovskaya O.I."/>
            <person name="Otstavnykh N.Y."/>
            <person name="Bystritskaya E.P."/>
            <person name="Balabanova L.A."/>
            <person name="Isaeva M.P."/>
        </authorList>
    </citation>
    <scope>NUCLEOTIDE SEQUENCE</scope>
    <source>
        <strain evidence="1">10Alg 79</strain>
    </source>
</reference>
<comment type="caution">
    <text evidence="1">The sequence shown here is derived from an EMBL/GenBank/DDBJ whole genome shotgun (WGS) entry which is preliminary data.</text>
</comment>
<dbReference type="RefSeq" id="WP_317626661.1">
    <property type="nucleotide sequence ID" value="NZ_JANFFA010000003.1"/>
</dbReference>
<dbReference type="EMBL" id="JANFFA010000003">
    <property type="protein sequence ID" value="MDQ2095059.1"/>
    <property type="molecule type" value="Genomic_DNA"/>
</dbReference>
<proteinExistence type="predicted"/>
<reference evidence="1" key="1">
    <citation type="submission" date="2022-07" db="EMBL/GenBank/DDBJ databases">
        <authorList>
            <person name="Otstavnykh N."/>
            <person name="Isaeva M."/>
            <person name="Bystritskaya E."/>
        </authorList>
    </citation>
    <scope>NUCLEOTIDE SEQUENCE</scope>
    <source>
        <strain evidence="1">10Alg 79</strain>
    </source>
</reference>
<gene>
    <name evidence="1" type="ORF">NOI20_13130</name>
</gene>
<dbReference type="Proteomes" id="UP001227162">
    <property type="component" value="Unassembled WGS sequence"/>
</dbReference>
<keyword evidence="2" id="KW-1185">Reference proteome</keyword>
<evidence type="ECO:0000313" key="1">
    <source>
        <dbReference type="EMBL" id="MDQ2095059.1"/>
    </source>
</evidence>
<evidence type="ECO:0000313" key="2">
    <source>
        <dbReference type="Proteomes" id="UP001227162"/>
    </source>
</evidence>
<protein>
    <submittedName>
        <fullName evidence="1">Uncharacterized protein</fullName>
    </submittedName>
</protein>
<sequence>MRIKTLIQLLLPLTLMGFSFLMMTGGLSTSGLYDAYQRMTSGVNGRASAASHTVTVAARIAPLDGYTYAGQLDATITFADADGAQTVFDLHYPADYNAFHDGFGPLWLANWRPDLANNPQVSPVLGNSCLQTMNGENLAPSLRYRSAYKDYIVCRVLDEEGPNAPRSYDITKAKPAVIGVLWASRNHQPADITRERCIAEARIWSREIAKPEDRFMACVFVVAEKPQQVEVFTFELTGDSIIEVGGAGEGWSRDPVKTREAPRLTQYRLMQAWLTDPEAREAAAKRAYAHVSENLDQVIPQRLSGLDSVAWKSGRVNFAFVAKSASEMRRIRKKSKDSESRHLYQHIRKLVCGSDERAALLAFQENSATYTYDLNRKDGRPMTMFATFPNLPC</sequence>